<reference evidence="1" key="1">
    <citation type="journal article" date="2020" name="Nature">
        <title>Giant virus diversity and host interactions through global metagenomics.</title>
        <authorList>
            <person name="Schulz F."/>
            <person name="Roux S."/>
            <person name="Paez-Espino D."/>
            <person name="Jungbluth S."/>
            <person name="Walsh D.A."/>
            <person name="Denef V.J."/>
            <person name="McMahon K.D."/>
            <person name="Konstantinidis K.T."/>
            <person name="Eloe-Fadrosh E.A."/>
            <person name="Kyrpides N.C."/>
            <person name="Woyke T."/>
        </authorList>
    </citation>
    <scope>NUCLEOTIDE SEQUENCE</scope>
    <source>
        <strain evidence="1">GVMAG-M-3300023184-51</strain>
    </source>
</reference>
<organism evidence="1">
    <name type="scientific">viral metagenome</name>
    <dbReference type="NCBI Taxonomy" id="1070528"/>
    <lineage>
        <taxon>unclassified sequences</taxon>
        <taxon>metagenomes</taxon>
        <taxon>organismal metagenomes</taxon>
    </lineage>
</organism>
<sequence>MDMGIDIKITKNNNEQLDLEVDKIKFQKMVFLYNALENGWSIKKRKDSYIFTKNHEGKKEVFDELYLSIFMKENVNINNILK</sequence>
<dbReference type="EMBL" id="MN740127">
    <property type="protein sequence ID" value="QHT88941.1"/>
    <property type="molecule type" value="Genomic_DNA"/>
</dbReference>
<accession>A0A6C0I7H3</accession>
<evidence type="ECO:0000313" key="1">
    <source>
        <dbReference type="EMBL" id="QHT88941.1"/>
    </source>
</evidence>
<protein>
    <submittedName>
        <fullName evidence="1">Uncharacterized protein</fullName>
    </submittedName>
</protein>
<dbReference type="AlphaFoldDB" id="A0A6C0I7H3"/>
<name>A0A6C0I7H3_9ZZZZ</name>
<proteinExistence type="predicted"/>